<evidence type="ECO:0000256" key="4">
    <source>
        <dbReference type="ARBA" id="ARBA00017068"/>
    </source>
</evidence>
<keyword evidence="5" id="KW-0964">Secreted</keyword>
<dbReference type="SMART" id="SM01193">
    <property type="entry name" value="Enolase_N"/>
    <property type="match status" value="1"/>
</dbReference>
<dbReference type="Proteomes" id="UP000885826">
    <property type="component" value="Unassembled WGS sequence"/>
</dbReference>
<evidence type="ECO:0000313" key="12">
    <source>
        <dbReference type="Proteomes" id="UP000885826"/>
    </source>
</evidence>
<proteinExistence type="inferred from homology"/>
<gene>
    <name evidence="11" type="ORF">ENI34_07060</name>
</gene>
<keyword evidence="7" id="KW-0324">Glycolysis</keyword>
<dbReference type="SMART" id="SM01192">
    <property type="entry name" value="Enolase_C"/>
    <property type="match status" value="1"/>
</dbReference>
<comment type="caution">
    <text evidence="11">The sequence shown here is derived from an EMBL/GenBank/DDBJ whole genome shotgun (WGS) entry which is preliminary data.</text>
</comment>
<dbReference type="InterPro" id="IPR000941">
    <property type="entry name" value="Enolase"/>
</dbReference>
<evidence type="ECO:0000256" key="6">
    <source>
        <dbReference type="ARBA" id="ARBA00022842"/>
    </source>
</evidence>
<reference evidence="11" key="1">
    <citation type="journal article" date="2020" name="mSystems">
        <title>Genome- and Community-Level Interaction Insights into Carbon Utilization and Element Cycling Functions of Hydrothermarchaeota in Hydrothermal Sediment.</title>
        <authorList>
            <person name="Zhou Z."/>
            <person name="Liu Y."/>
            <person name="Xu W."/>
            <person name="Pan J."/>
            <person name="Luo Z.H."/>
            <person name="Li M."/>
        </authorList>
    </citation>
    <scope>NUCLEOTIDE SEQUENCE</scope>
    <source>
        <strain evidence="11">HyVt-388</strain>
    </source>
</reference>
<feature type="non-terminal residue" evidence="11">
    <location>
        <position position="1"/>
    </location>
</feature>
<evidence type="ECO:0000256" key="7">
    <source>
        <dbReference type="ARBA" id="ARBA00023152"/>
    </source>
</evidence>
<evidence type="ECO:0000256" key="3">
    <source>
        <dbReference type="ARBA" id="ARBA00012058"/>
    </source>
</evidence>
<protein>
    <recommendedName>
        <fullName evidence="4">Enolase</fullName>
        <ecNumber evidence="3">4.2.1.11</ecNumber>
    </recommendedName>
</protein>
<evidence type="ECO:0000256" key="1">
    <source>
        <dbReference type="ARBA" id="ARBA00005031"/>
    </source>
</evidence>
<dbReference type="SUPFAM" id="SSF54826">
    <property type="entry name" value="Enolase N-terminal domain-like"/>
    <property type="match status" value="1"/>
</dbReference>
<comment type="similarity">
    <text evidence="2">Belongs to the enolase family.</text>
</comment>
<dbReference type="InterPro" id="IPR020811">
    <property type="entry name" value="Enolase_N"/>
</dbReference>
<feature type="domain" description="Enolase N-terminal" evidence="10">
    <location>
        <begin position="210"/>
        <end position="419"/>
    </location>
</feature>
<dbReference type="GO" id="GO:0000015">
    <property type="term" value="C:phosphopyruvate hydratase complex"/>
    <property type="evidence" value="ECO:0007669"/>
    <property type="project" value="InterPro"/>
</dbReference>
<dbReference type="InterPro" id="IPR020810">
    <property type="entry name" value="Enolase_C"/>
</dbReference>
<dbReference type="GO" id="GO:0004634">
    <property type="term" value="F:phosphopyruvate hydratase activity"/>
    <property type="evidence" value="ECO:0007669"/>
    <property type="project" value="UniProtKB-EC"/>
</dbReference>
<organism evidence="11 12">
    <name type="scientific">candidate division WOR-3 bacterium</name>
    <dbReference type="NCBI Taxonomy" id="2052148"/>
    <lineage>
        <taxon>Bacteria</taxon>
        <taxon>Bacteria division WOR-3</taxon>
    </lineage>
</organism>
<evidence type="ECO:0000259" key="9">
    <source>
        <dbReference type="SMART" id="SM01192"/>
    </source>
</evidence>
<evidence type="ECO:0000259" key="10">
    <source>
        <dbReference type="SMART" id="SM01193"/>
    </source>
</evidence>
<dbReference type="Gene3D" id="3.30.390.10">
    <property type="entry name" value="Enolase-like, N-terminal domain"/>
    <property type="match status" value="1"/>
</dbReference>
<evidence type="ECO:0000256" key="8">
    <source>
        <dbReference type="ARBA" id="ARBA00023239"/>
    </source>
</evidence>
<dbReference type="Gene3D" id="3.20.20.120">
    <property type="entry name" value="Enolase-like C-terminal domain"/>
    <property type="match status" value="1"/>
</dbReference>
<dbReference type="InterPro" id="IPR029017">
    <property type="entry name" value="Enolase-like_N"/>
</dbReference>
<evidence type="ECO:0000313" key="11">
    <source>
        <dbReference type="EMBL" id="HEC78887.1"/>
    </source>
</evidence>
<dbReference type="InterPro" id="IPR036849">
    <property type="entry name" value="Enolase-like_C_sf"/>
</dbReference>
<evidence type="ECO:0000256" key="5">
    <source>
        <dbReference type="ARBA" id="ARBA00022525"/>
    </source>
</evidence>
<dbReference type="SUPFAM" id="SSF51604">
    <property type="entry name" value="Enolase C-terminal domain-like"/>
    <property type="match status" value="1"/>
</dbReference>
<dbReference type="Pfam" id="PF00113">
    <property type="entry name" value="Enolase_C"/>
    <property type="match status" value="1"/>
</dbReference>
<dbReference type="AlphaFoldDB" id="A0A9C9EN60"/>
<dbReference type="PANTHER" id="PTHR11902">
    <property type="entry name" value="ENOLASE"/>
    <property type="match status" value="1"/>
</dbReference>
<dbReference type="GO" id="GO:0000287">
    <property type="term" value="F:magnesium ion binding"/>
    <property type="evidence" value="ECO:0007669"/>
    <property type="project" value="InterPro"/>
</dbReference>
<dbReference type="PRINTS" id="PR00148">
    <property type="entry name" value="ENOLASE"/>
</dbReference>
<accession>A0A9C9EN60</accession>
<dbReference type="EC" id="4.2.1.11" evidence="3"/>
<dbReference type="PANTHER" id="PTHR11902:SF1">
    <property type="entry name" value="ENOLASE"/>
    <property type="match status" value="1"/>
</dbReference>
<feature type="domain" description="Enolase C-terminal TIM barrel" evidence="9">
    <location>
        <begin position="1"/>
        <end position="181"/>
    </location>
</feature>
<dbReference type="GO" id="GO:0006096">
    <property type="term" value="P:glycolytic process"/>
    <property type="evidence" value="ECO:0007669"/>
    <property type="project" value="UniProtKB-KW"/>
</dbReference>
<keyword evidence="8" id="KW-0456">Lyase</keyword>
<name>A0A9C9EN60_UNCW3</name>
<comment type="pathway">
    <text evidence="1">Carbohydrate degradation; glycolysis; pyruvate from D-glyceraldehyde 3-phosphate: step 4/5.</text>
</comment>
<evidence type="ECO:0000256" key="2">
    <source>
        <dbReference type="ARBA" id="ARBA00009604"/>
    </source>
</evidence>
<dbReference type="EMBL" id="DRIG01000074">
    <property type="protein sequence ID" value="HEC78887.1"/>
    <property type="molecule type" value="Genomic_DNA"/>
</dbReference>
<sequence length="507" mass="56592">AFDPALSELSNAYRKEFKEEESIGNYYFWRGEEKVVASRAQLLELYKKAVEEIPIISIEDAFAEDDYEGWRRLMAELGDKIFIIGDDLVTTKDSTIEECADQKLINTALIKANQIGTLSETVLAVLVAFGKGLDIVVSHRSKSPNDDMEAQIALAANALGLKTGGGANTERLFKYGAVTKVMKDMIKLSRTAFKEEPRVELGDFIDKLVITEIIAYEEPTNAGIPTVGVEVYVGLKGSKRYRKLLRFTGATPLGTSAGVDEAIHLVDSIIEDSPLVARYQEMFVEQPDRTYRFKKEITEEDIKEKDDPDLTELWLKAQRYKGKGCKNAVDNVVNIIAPEFIGRKMSELKNIADVDKKLLLLEGKAALMRKKISKDDSREKIIEVLQRKANLGMNAVLTVSLAIARLIAHVQGRDLWELLREEMKEVMAKTIAANGGAEVLTGIVDSASLGKMSSDGKLSWESLKTELSLSELVQGLQAVEKKLKQQGRKLYETLRTQISIYDVEIFK</sequence>
<keyword evidence="6" id="KW-0460">Magnesium</keyword>
<dbReference type="Pfam" id="PF03952">
    <property type="entry name" value="Enolase_N"/>
    <property type="match status" value="1"/>
</dbReference>